<dbReference type="Gene3D" id="3.30.110.190">
    <property type="match status" value="1"/>
</dbReference>
<keyword evidence="2" id="KW-1185">Reference proteome</keyword>
<dbReference type="STRING" id="937777.Deipe_1484"/>
<dbReference type="eggNOG" id="COG5470">
    <property type="taxonomic scope" value="Bacteria"/>
</dbReference>
<dbReference type="HOGENOM" id="CLU_086036_1_0_0"/>
<gene>
    <name evidence="1" type="ordered locus">Deipe_1484</name>
</gene>
<dbReference type="OrthoDB" id="1347735at2"/>
<dbReference type="RefSeq" id="WP_015235333.1">
    <property type="nucleotide sequence ID" value="NC_019793.1"/>
</dbReference>
<sequence length="271" mass="29998">MPEETNSENPIQSTATAIATLAREVPIYDDAIQPSARSLGRGLGGILTWIMQPFIMLGIKAQHNIDRFEEEYAERIRDTPPEKLEAPDPTISGPALQALSYTIHQDELRRMFVNLLASASNVDTRNDTHPAFVEIIRQLTQDEAKLLRHLASSSKTVMPAVSISRSAEGGGQVNIKEVWSPLALDASCEFPDKVETYLNNIARLGLIAIDMTRHLTAPGVYEKLMERIRVEGETIELVALGETRPPGTLVAARGLFFVTEFGREFMRACVI</sequence>
<evidence type="ECO:0008006" key="3">
    <source>
        <dbReference type="Google" id="ProtNLM"/>
    </source>
</evidence>
<reference evidence="2" key="1">
    <citation type="submission" date="2012-03" db="EMBL/GenBank/DDBJ databases">
        <title>Complete sequence of chromosome of Deinococcus peraridilitoris DSM 19664.</title>
        <authorList>
            <person name="Lucas S."/>
            <person name="Copeland A."/>
            <person name="Lapidus A."/>
            <person name="Glavina del Rio T."/>
            <person name="Dalin E."/>
            <person name="Tice H."/>
            <person name="Bruce D."/>
            <person name="Goodwin L."/>
            <person name="Pitluck S."/>
            <person name="Peters L."/>
            <person name="Mikhailova N."/>
            <person name="Lu M."/>
            <person name="Kyrpides N."/>
            <person name="Mavromatis K."/>
            <person name="Ivanova N."/>
            <person name="Brettin T."/>
            <person name="Detter J.C."/>
            <person name="Han C."/>
            <person name="Larimer F."/>
            <person name="Land M."/>
            <person name="Hauser L."/>
            <person name="Markowitz V."/>
            <person name="Cheng J.-F."/>
            <person name="Hugenholtz P."/>
            <person name="Woyke T."/>
            <person name="Wu D."/>
            <person name="Pukall R."/>
            <person name="Steenblock K."/>
            <person name="Brambilla E."/>
            <person name="Klenk H.-P."/>
            <person name="Eisen J.A."/>
        </authorList>
    </citation>
    <scope>NUCLEOTIDE SEQUENCE [LARGE SCALE GENOMIC DNA]</scope>
    <source>
        <strain evidence="2">DSM 19664 / LMG 22246 / CIP 109416 / KR-200</strain>
    </source>
</reference>
<evidence type="ECO:0000313" key="1">
    <source>
        <dbReference type="EMBL" id="AFZ67025.1"/>
    </source>
</evidence>
<dbReference type="KEGG" id="dpd:Deipe_1484"/>
<proteinExistence type="predicted"/>
<dbReference type="AlphaFoldDB" id="L0A1Z1"/>
<dbReference type="Proteomes" id="UP000010467">
    <property type="component" value="Chromosome"/>
</dbReference>
<dbReference type="EMBL" id="CP003382">
    <property type="protein sequence ID" value="AFZ67025.1"/>
    <property type="molecule type" value="Genomic_DNA"/>
</dbReference>
<organism evidence="1 2">
    <name type="scientific">Deinococcus peraridilitoris (strain DSM 19664 / LMG 22246 / CIP 109416 / KR-200)</name>
    <dbReference type="NCBI Taxonomy" id="937777"/>
    <lineage>
        <taxon>Bacteria</taxon>
        <taxon>Thermotogati</taxon>
        <taxon>Deinococcota</taxon>
        <taxon>Deinococci</taxon>
        <taxon>Deinococcales</taxon>
        <taxon>Deinococcaceae</taxon>
        <taxon>Deinococcus</taxon>
    </lineage>
</organism>
<protein>
    <recommendedName>
        <fullName evidence="3">DUF4393 domain-containing protein</fullName>
    </recommendedName>
</protein>
<dbReference type="InterPro" id="IPR025506">
    <property type="entry name" value="Abi_alpha"/>
</dbReference>
<evidence type="ECO:0000313" key="2">
    <source>
        <dbReference type="Proteomes" id="UP000010467"/>
    </source>
</evidence>
<dbReference type="Pfam" id="PF14337">
    <property type="entry name" value="Abi_alpha"/>
    <property type="match status" value="1"/>
</dbReference>
<accession>L0A1Z1</accession>
<name>L0A1Z1_DEIPD</name>